<feature type="compositionally biased region" description="Basic residues" evidence="2">
    <location>
        <begin position="781"/>
        <end position="791"/>
    </location>
</feature>
<keyword evidence="4" id="KW-1185">Reference proteome</keyword>
<evidence type="ECO:0000313" key="3">
    <source>
        <dbReference type="EMBL" id="KNG86001.1"/>
    </source>
</evidence>
<evidence type="ECO:0000256" key="1">
    <source>
        <dbReference type="SAM" id="Coils"/>
    </source>
</evidence>
<feature type="compositionally biased region" description="Basic residues" evidence="2">
    <location>
        <begin position="139"/>
        <end position="148"/>
    </location>
</feature>
<feature type="compositionally biased region" description="Acidic residues" evidence="2">
    <location>
        <begin position="3051"/>
        <end position="3061"/>
    </location>
</feature>
<feature type="compositionally biased region" description="Basic and acidic residues" evidence="2">
    <location>
        <begin position="4175"/>
        <end position="4185"/>
    </location>
</feature>
<feature type="region of interest" description="Disordered" evidence="2">
    <location>
        <begin position="4990"/>
        <end position="5067"/>
    </location>
</feature>
<feature type="compositionally biased region" description="Basic residues" evidence="2">
    <location>
        <begin position="3389"/>
        <end position="3401"/>
    </location>
</feature>
<feature type="compositionally biased region" description="Polar residues" evidence="2">
    <location>
        <begin position="4137"/>
        <end position="4149"/>
    </location>
</feature>
<feature type="region of interest" description="Disordered" evidence="2">
    <location>
        <begin position="936"/>
        <end position="964"/>
    </location>
</feature>
<feature type="compositionally biased region" description="Polar residues" evidence="2">
    <location>
        <begin position="1765"/>
        <end position="1775"/>
    </location>
</feature>
<feature type="region of interest" description="Disordered" evidence="2">
    <location>
        <begin position="2068"/>
        <end position="2087"/>
    </location>
</feature>
<feature type="compositionally biased region" description="Low complexity" evidence="2">
    <location>
        <begin position="3688"/>
        <end position="3711"/>
    </location>
</feature>
<feature type="compositionally biased region" description="Polar residues" evidence="2">
    <location>
        <begin position="3766"/>
        <end position="3780"/>
    </location>
</feature>
<feature type="compositionally biased region" description="Basic and acidic residues" evidence="2">
    <location>
        <begin position="1126"/>
        <end position="1155"/>
    </location>
</feature>
<dbReference type="Proteomes" id="UP000037505">
    <property type="component" value="Unassembled WGS sequence"/>
</dbReference>
<feature type="region of interest" description="Disordered" evidence="2">
    <location>
        <begin position="1295"/>
        <end position="1418"/>
    </location>
</feature>
<feature type="compositionally biased region" description="Basic and acidic residues" evidence="2">
    <location>
        <begin position="4920"/>
        <end position="4929"/>
    </location>
</feature>
<evidence type="ECO:0000256" key="2">
    <source>
        <dbReference type="SAM" id="MobiDB-lite"/>
    </source>
</evidence>
<feature type="compositionally biased region" description="Low complexity" evidence="2">
    <location>
        <begin position="1905"/>
        <end position="1923"/>
    </location>
</feature>
<feature type="compositionally biased region" description="Basic and acidic residues" evidence="2">
    <location>
        <begin position="4475"/>
        <end position="4495"/>
    </location>
</feature>
<feature type="compositionally biased region" description="Basic and acidic residues" evidence="2">
    <location>
        <begin position="4302"/>
        <end position="4315"/>
    </location>
</feature>
<feature type="compositionally biased region" description="Basic and acidic residues" evidence="2">
    <location>
        <begin position="815"/>
        <end position="832"/>
    </location>
</feature>
<feature type="compositionally biased region" description="Basic residues" evidence="2">
    <location>
        <begin position="3067"/>
        <end position="3077"/>
    </location>
</feature>
<feature type="compositionally biased region" description="Basic residues" evidence="2">
    <location>
        <begin position="3494"/>
        <end position="3506"/>
    </location>
</feature>
<feature type="compositionally biased region" description="Basic and acidic residues" evidence="2">
    <location>
        <begin position="1673"/>
        <end position="1693"/>
    </location>
</feature>
<feature type="region of interest" description="Disordered" evidence="2">
    <location>
        <begin position="2480"/>
        <end position="3222"/>
    </location>
</feature>
<feature type="compositionally biased region" description="Low complexity" evidence="2">
    <location>
        <begin position="26"/>
        <end position="38"/>
    </location>
</feature>
<feature type="compositionally biased region" description="Polar residues" evidence="2">
    <location>
        <begin position="2244"/>
        <end position="2254"/>
    </location>
</feature>
<feature type="compositionally biased region" description="Basic residues" evidence="2">
    <location>
        <begin position="538"/>
        <end position="549"/>
    </location>
</feature>
<feature type="compositionally biased region" description="Polar residues" evidence="2">
    <location>
        <begin position="4774"/>
        <end position="4784"/>
    </location>
</feature>
<feature type="compositionally biased region" description="Polar residues" evidence="2">
    <location>
        <begin position="4424"/>
        <end position="4433"/>
    </location>
</feature>
<feature type="region of interest" description="Disordered" evidence="2">
    <location>
        <begin position="2181"/>
        <end position="2386"/>
    </location>
</feature>
<evidence type="ECO:0000313" key="4">
    <source>
        <dbReference type="Proteomes" id="UP000037505"/>
    </source>
</evidence>
<feature type="coiled-coil region" evidence="1">
    <location>
        <begin position="5120"/>
        <end position="5210"/>
    </location>
</feature>
<feature type="compositionally biased region" description="Polar residues" evidence="2">
    <location>
        <begin position="2692"/>
        <end position="2703"/>
    </location>
</feature>
<dbReference type="PANTHER" id="PTHR40641:SF2">
    <property type="entry name" value="INVOLUCRIN REPEAT PROTEIN"/>
    <property type="match status" value="1"/>
</dbReference>
<feature type="compositionally biased region" description="Basic and acidic residues" evidence="2">
    <location>
        <begin position="643"/>
        <end position="655"/>
    </location>
</feature>
<feature type="compositionally biased region" description="Basic residues" evidence="2">
    <location>
        <begin position="745"/>
        <end position="755"/>
    </location>
</feature>
<gene>
    <name evidence="3" type="ORF">ANOM_005801</name>
</gene>
<feature type="compositionally biased region" description="Low complexity" evidence="2">
    <location>
        <begin position="221"/>
        <end position="234"/>
    </location>
</feature>
<feature type="compositionally biased region" description="Polar residues" evidence="2">
    <location>
        <begin position="4390"/>
        <end position="4411"/>
    </location>
</feature>
<feature type="compositionally biased region" description="Basic residues" evidence="2">
    <location>
        <begin position="2840"/>
        <end position="2849"/>
    </location>
</feature>
<feature type="compositionally biased region" description="Basic and acidic residues" evidence="2">
    <location>
        <begin position="3789"/>
        <end position="3822"/>
    </location>
</feature>
<feature type="compositionally biased region" description="Basic and acidic residues" evidence="2">
    <location>
        <begin position="102"/>
        <end position="138"/>
    </location>
</feature>
<feature type="compositionally biased region" description="Basic residues" evidence="2">
    <location>
        <begin position="3713"/>
        <end position="3725"/>
    </location>
</feature>
<feature type="compositionally biased region" description="Basic residues" evidence="2">
    <location>
        <begin position="1645"/>
        <end position="1655"/>
    </location>
</feature>
<feature type="compositionally biased region" description="Polar residues" evidence="2">
    <location>
        <begin position="5046"/>
        <end position="5058"/>
    </location>
</feature>
<feature type="compositionally biased region" description="Basic and acidic residues" evidence="2">
    <location>
        <begin position="4567"/>
        <end position="4578"/>
    </location>
</feature>
<reference evidence="3 4" key="1">
    <citation type="submission" date="2014-06" db="EMBL/GenBank/DDBJ databases">
        <title>The Genome of the Aflatoxigenic Filamentous Fungus Aspergillus nomius.</title>
        <authorList>
            <person name="Moore M.G."/>
            <person name="Shannon B.M."/>
            <person name="Brian M.M."/>
        </authorList>
    </citation>
    <scope>NUCLEOTIDE SEQUENCE [LARGE SCALE GENOMIC DNA]</scope>
    <source>
        <strain evidence="3 4">NRRL 13137</strain>
    </source>
</reference>
<feature type="region of interest" description="Disordered" evidence="2">
    <location>
        <begin position="23"/>
        <end position="395"/>
    </location>
</feature>
<feature type="compositionally biased region" description="Low complexity" evidence="2">
    <location>
        <begin position="3515"/>
        <end position="3527"/>
    </location>
</feature>
<feature type="compositionally biased region" description="Polar residues" evidence="2">
    <location>
        <begin position="3944"/>
        <end position="3970"/>
    </location>
</feature>
<feature type="compositionally biased region" description="Basic and acidic residues" evidence="2">
    <location>
        <begin position="2610"/>
        <end position="2627"/>
    </location>
</feature>
<feature type="compositionally biased region" description="Basic and acidic residues" evidence="2">
    <location>
        <begin position="4990"/>
        <end position="4999"/>
    </location>
</feature>
<dbReference type="RefSeq" id="XP_015406924.1">
    <property type="nucleotide sequence ID" value="XM_015551058.1"/>
</dbReference>
<dbReference type="OrthoDB" id="5365701at2759"/>
<feature type="compositionally biased region" description="Basic and acidic residues" evidence="2">
    <location>
        <begin position="2768"/>
        <end position="2786"/>
    </location>
</feature>
<feature type="region of interest" description="Disordered" evidence="2">
    <location>
        <begin position="4374"/>
        <end position="4590"/>
    </location>
</feature>
<name>A0A0L1J2H1_ASPN3</name>
<feature type="region of interest" description="Disordered" evidence="2">
    <location>
        <begin position="4113"/>
        <end position="4345"/>
    </location>
</feature>
<feature type="compositionally biased region" description="Basic and acidic residues" evidence="2">
    <location>
        <begin position="1203"/>
        <end position="1222"/>
    </location>
</feature>
<feature type="compositionally biased region" description="Low complexity" evidence="2">
    <location>
        <begin position="1188"/>
        <end position="1202"/>
    </location>
</feature>
<protein>
    <recommendedName>
        <fullName evidence="5">Involucrin repeat protein</fullName>
    </recommendedName>
</protein>
<feature type="region of interest" description="Disordered" evidence="2">
    <location>
        <begin position="1188"/>
        <end position="1270"/>
    </location>
</feature>
<dbReference type="STRING" id="1509407.A0A0L1J2H1"/>
<feature type="compositionally biased region" description="Basic and acidic residues" evidence="2">
    <location>
        <begin position="4235"/>
        <end position="4244"/>
    </location>
</feature>
<feature type="compositionally biased region" description="Basic and acidic residues" evidence="2">
    <location>
        <begin position="1097"/>
        <end position="1119"/>
    </location>
</feature>
<feature type="region of interest" description="Disordered" evidence="2">
    <location>
        <begin position="1049"/>
        <end position="1172"/>
    </location>
</feature>
<dbReference type="PANTHER" id="PTHR40641">
    <property type="entry name" value="INVOLUCRIN REPEAT PROTEIN (AFU_ORTHOLOGUE AFUA_2G08060)"/>
    <property type="match status" value="1"/>
</dbReference>
<dbReference type="EMBL" id="JNOM01000132">
    <property type="protein sequence ID" value="KNG86001.1"/>
    <property type="molecule type" value="Genomic_DNA"/>
</dbReference>
<accession>A0A0L1J2H1</accession>
<feature type="compositionally biased region" description="Basic and acidic residues" evidence="2">
    <location>
        <begin position="57"/>
        <end position="66"/>
    </location>
</feature>
<feature type="region of interest" description="Disordered" evidence="2">
    <location>
        <begin position="1499"/>
        <end position="1518"/>
    </location>
</feature>
<feature type="compositionally biased region" description="Basic and acidic residues" evidence="2">
    <location>
        <begin position="2887"/>
        <end position="2907"/>
    </location>
</feature>
<dbReference type="GeneID" id="26807605"/>
<keyword evidence="1" id="KW-0175">Coiled coil</keyword>
<feature type="region of interest" description="Disordered" evidence="2">
    <location>
        <begin position="535"/>
        <end position="581"/>
    </location>
</feature>
<feature type="region of interest" description="Disordered" evidence="2">
    <location>
        <begin position="608"/>
        <end position="670"/>
    </location>
</feature>
<feature type="compositionally biased region" description="Basic and acidic residues" evidence="2">
    <location>
        <begin position="3423"/>
        <end position="3434"/>
    </location>
</feature>
<feature type="region of interest" description="Disordered" evidence="2">
    <location>
        <begin position="812"/>
        <end position="862"/>
    </location>
</feature>
<sequence>MVAWLFRASLDRSLPTMFKALLAGGRSSDARSSSSSKSSSRRRTDSKASSTVSRKSSRGDDRDRGLGDLSAYSSSGNRSKRYAPSAAGDSVASSYATAEPHTAIEPDRNVIERAPRRRDLDDSERRDRYPDSDDSSDKPRHRRNRSRSPSRERTSERQDNTDEIDNGNHESGHPRERRRTQPDEMPLSPGVPISGAGADLAQKVGASDHPQFPPPFHNTHPVTSVPSSPNVPGVYDPHVQQQFQASAAADYYGDQGQSVAQQPGVRPKPPTVIPNNQAHLMPASPHANPPPEPSSMGQTGAAAAYYADDADPGIQAPEQSSKPPSGPTPKPPRPTIQTEGVSGPVTTATAHEEGSPQNIGSGSSPLLVESPTPTFVPPSGINPSKPPDTPGIGTLVGAAAAGAVTSHMIGHHHQSSPNVENSPQPGNQNYEDASPSNVGHPGPSTYPDQLNAPPPYIAGAGETAYAAHPLHPHHAALYHGAPFQSGGLAFQQRQRGPLGKFLDFWRDAEGVGMFEDYTETIGVCKHCFEPGTSSRDAPRKHYYRPRRRSSDRYSNGSRVDKTSRYPSSEDEGRRRKKTSTSSWLPGMLAGYAIKSAFKNRDFEDTYSVRSGRAASSASDTENLSTLEKRSHTSRGVYGRSRRRSYEDLRDYEPRRLSHSGSRSSSRSKKHFAVRDAALEAAIEPVGDFESQPRRHRSSSRSRSPRKTKSRKYSSSESSFVDISRPAKKSVGGGLSSFFTASSENRRKRQAKKRRSIFSFNNSSSSSLDADLAFGNGYAKRSSGKSKKRSKKKDGNNVDAALLGLGATATAIVASTDRRSRRTGEILARKEPPSTRLGYSSSATNDDAWEDVDSGDQSSSSVSSALAFGGSGLYGNNASPSSDSGTSLWGWRWGNKKGKEQKRMRSNVSDSRFPVNAAVAAGVLGTAAVVHDYNKRGRRTSEDTGSSAGNLQHVAPVPTSDPSRFDAVKVSSFPSQPALIRSGPIPLQQPQPVTPVSQAVYTSQGESIHAYTTPSRPPPFANTFAHYDYQAQGSGVGLWEHETPLYHDTIDMPSKVTRPPRRSDSSPVFHTESLEGASMSSMKRRSTMKDQGSVQFDLTRDQAEKEQRADHLKRIKRESGRQGVQLIDRESEIAAQEDKNRSRRYYEGYRDSDYGSHDQYGQGPSGERGPASTIGLATVGAIGGITAASVLSGQGSNGGSSESSQRRHYERSEKRRAERRRVSGSEISSGLPMPDRAYNDVDQRPNPNSEQDHIKTSVFSDIPPKKPVHHDYAQFFAPEELRHNPDTYMRREPASMPTIIEVEPASQKSKATEEPHPEYRGLPWPVPELKVVEPTPPQSQSGSVRDIASPIPSPPEVPEDDRIPKRSTTGSRVSWGKDETREYEVPSTSSELDPADHEFVADRGQEKQTGSEPAQEIPAIQTDLSKGATSEYGTDIEVAATAAAVAAAAGFGPSLVSDIREKLASSSGARGYVDEAVTPDVGEKQPNIGKFVENEPVYSEPVSISDGIRTSYDDQPPSSIAQEVIQQLTGEQTPEVGELPGRAVEEPNESGKTLVFREKRSGPESPAEEVLHIPGGFELEESSSQREPCGDTQESAQDDSRSNTSAAIPRHSEAPIEEVSYCKDSRESDIPSRASPPAVEEGSAIGKKKRKKRRSKRDSDAFDDTVSVTSSPARVEETSDRSRSTDEQAKEKRAGGLFSNIFGSKVSEPVASRQLSSDIYPSRDVQSEVGPRSGESRRQRREEKRREKYGELADLDKTTEREKGRTISQDGDNQPSFLAGSPEMPDQVGDDDREAAKKSLDIATCIRENYRPKPKVSEYTKLTPIGSGARRGPGSAVAAVVRGSTNRVSYRRPFAFSSTTNHITTSPSVVFTSGEFISSREMRPLWLVEHHGSKTEAQPEEPLPSLPSSKTSSANASAENLASLQDEKSWEKIDLSPSIHRDQRPVHVDMPSDSQHGVLGSQEVTPTAASFGQINTYQLPRKDKPKYEFHSPSELLQDPCTYAELPPSPIIGALPSAEGSVVGVKDGGGLERSLDSLPPLPVSRPSTPKSEQSHASDAAEEYLTRELTAPDFATPRAPGNDTPSADVDTPIMKVLDADLQDLQPSDEKTLTKATQSNIESGDALISHDPTSQGLPDEAVPVPPAVQIPTIEAVEKGRGDPGQAATSPADVVNVAIADPVLPAEEERALPDEPLQSVTTDEVKAGISATLDEKTQPQETHPGMQSEPQKSSVEDNEPLGNAEAKVESNSNLTSAKNISAEGEEAEIVDGAAVTGSAKPITGSTDKAADEAGQAPIPEELTVDASSPSSSKKKKKAKKKKPKNGDLHEQEPQDTAAIARVAASSPENVEKMDGALAQGEAPADQISPPESTGKSTGADVESATDLLKPDEAANIQVSGDMPVAELEPVMNIARTGDALAAENELIAKDLKAGDEAGMQAIEGRPLSEWEPTVQPENPQKAVDLAAPVNLSKQEPPLEMLLSDDAPLAAETSVTEQKPNPEALGTDAVQTTQAPEVTTAPVEGLPKAEDAPTIPDVLVPEQVIPKAEGEAHQESFNSDKIPDSDVEQGSTEREAAANTDIPTNNSESDKVSKVSDANESVKELGDAEFVTSSKTEPEASVRAGEKPSKSAIDDYQPVKEALLPSKDETTSSSEHPMQGTMEGAESLEFSGQDVVLPEKSLEPAEELDEQSKEYRQSVLQDSTEQSAYAQHEAPGVVSEPSTVVLEPPTEATSLSVLGGHKSLAADLQEGLTPEASTVDPAPAESESGPSQLESERTTTTEEAKSSMELDSGKISQKQDQMQGNDAPAEPTFSSEPGAEVAEADTKCQETDVIDAQTETSLSQRSSKKNKKKSKRDSITVPPVEKGTNDVPPNVPSNEEATPQVEDEPAVPPKEEPAVRQPEETPDNEHEGAIDVSPEKTPGATADTRIESQDADIAEIAQKAGLEEASEGQSTKKGKKKKKNRKSISSDSQPVADAETQPPLSAEGLPAEIPLAETSGVVHPTEDKQIPQEATATNDTTGTTEAVDANPAAANEEYPAETNDGTPPMFEHVPDDPVPDLEPEAEESTPTGKKSKKNKKKKQSLQSASDAHETAAEPTPSTEVASPKIDIPLGAEKPRTTESPGLVLEETIESEQPLDVTEVAEGTASSETAPEMTAAQKKKAKKEKKKQRKSALLDESPASAPVIDLNPGNASSERGPDSVGESAPVKEPEAYDASTEGPTLVDELVSEQPRVETVTDAEPDIALNEVLDDQSQEPAQQEPKEAPTDIAGILTTEVENVEPGQTQHTDHTPSDLEGTPTNEEQLRADVDGRHTVEVVGVEQETTDEKQVEVELGDATLNAAPKMNVETALEQPQEETINEKAAPDQTQDTEIPLTDAILQDAVEGEPELPTPKKSKKDKKKKKKQQSTSLEDDQPTAALEEAAQEPSDARPDSLEISEKPQLSLPDDVAEEPQHAFSEELTQQSEANEHERTESPEQADLTTPVEPEPMEDTQEPVSKKKAKKDKKKRKSVSFANNEQEASTKSSETTEATEASHHVKEASQPPEQANEQMAEASSLVQPSQENADSTTADEVQPGETSADLHKDVPTVTNGDDGSESNKGAVSNDAQVSQPYGDSVAETQSSTLNPDPTPSVARELVNEPIVPESEGYTNDDTPVIESPEKQDVQQGTDILTALETGEKHEVESTPEASVPETPSTSVQESTVVVQEAEQESAPSKSKKDKKKKKKRKTQEPIENEASAVSEPSIEGAFVQTEEDNRTAAPGVIEESVEQNNTAKPSEISSQDVPPLTPESTTERTRAETEHAVDSIVHEVKESEKTEQQAREQPEDTQNDGAPPMSAKERKKAKKKEKKRQSKNLDGSAAASTAVESASVVPGENTQGPLMNASAALAEDATHDAAETQASAELKSSGPSVDTATPPAEDDGKENQSHGTESHGENDKNLFWTDHMVSSQVDQQQATPLDSPTQTVPENATPENVAVPGEPVSLCEEIEVGTEGHASKTEQEATSEADRVSLEHLPAEGFAAEADESGKALTPDGDELMGQQDTIPAQTDEMLEEKGQEAAPEARLVTAEVTGTSMDGLQATNENAVPLSPAEAGAPEDLQETNNGSTFDIEKVEATAPSENLHRARQPEDPVLEDTFSESNLLSTTSPEHTTLVAKDSELQASSAGSALESDAKEDDTASHGETRLDGVGLVLNPVTVEESHCSSAEVTNTSESAKEASSEIQAEPGDLLPISSGEENRENKEAPTESNAARETPAGTETTAEHSETNRKAILGPVESLSPEHQPSVEKEQLQASIEPTPEQWSHEELQDVAKTGEGEIMTQPLSRKASKKQKKKAKKQAKEASIEIAGTSLAESKGLIDAESGPEATVGTAIAGAAESRLVPEEKPMQSEGVQGSHSETDVSQPTLEAVSTTEERSPRIAKMFPSQTQATQELQEGEGKDAEAMPKSSSQTSEGANLETAEERIQQEIPVLGTVSKEEEGIFEKEAELQVPERTEQASGENTETADGALLVHEANPDKSELPMAEATRAEVFHSKTSSQGNKQKSEENMSVEATEPKESEGVSGEANVKHSHDQHHSETLVTERSAKDDEWPLIDWEKERVDALDQTPQSSPEACAAPFEPDESAEAIKAKAIMGPQGQDSEAKLATPEATVETAEYVADQLAPSTEAPGTEPVSEATREHALDDAESSIPGKQTMGEPGSVSQKQSKIASIFPNLERGAFRRPIATKSSESVKDGAEDETNDQGASREDAMQVSEAPIATTDGKDSDHIANPLVTSERSTTATLEDLPGEAIIRDVQTPVGSRSVQASYKDSEGVRYTDSLAREIPLHAPTPIHKQPSTLISSSSDTMRIDRQASPESLCELGRSPSIQRSRDPSPRPKPSEEDASTDQPNSTPPPSSAFGVVDRGAISPPRTPLQPIAEHEPVDRTRTPIGARGQSQGIPRLEMKPEHVLPRPETPVRKFTDNALARQAWPTLDRDGDGDLHTRDHGAARSMDREWTAEAIQTPERGILKPSSMGSIKSVHSAHSQRSLRRTDRSAGGDLRAASQAQTGARQSSCSPQPPVEPPLLDLNIEHIASSSSYDPVTDKGKRPMRAMTDVYESWGEIPNSPRSPTRPPSIRHRRSMQHLQELETRLDRLVSENRLLVAAREAAEDKLRNASVARRKSDHALNERAADLRDREAEVEQLKNSVEWLQKEVSRLTEENEGLTVTNSNITVAHAAEIQTIRTSFNSELGDLRLQNQQLSNEMQDRVRQEIDAALAQKNMELRRLREDLESARDKVKELQQQIAASMHDSVLVFRDEDYFDAACQKLCGHVQQWVLRFSKHSDLRRCRKLDDIQDEKIADRFENAILDGSDADVYLSDRVRRRDVFMSVVMTMVWEFIFTRYLFGMDREQRQKLKSLEKQLGEVGPRGAVHRWRATTLSLLSKRPAFSRQRQNDTEAVALEIFETLSRLLPPPSNVESQLLESLRKVLRVAVNLSIEMRTQLAEYIMLPPLQPEYDTNGDLARQVYFNASLMNERSGETTSNEELESQQAVVRVVLFPLVVKKGNDAGEGEDEVVVCPAQVLVARSPKDKKVTRMLSGDRMSLDGTRSIHSIAPSSTMDMSNVI</sequence>
<feature type="compositionally biased region" description="Pro residues" evidence="2">
    <location>
        <begin position="324"/>
        <end position="334"/>
    </location>
</feature>
<feature type="compositionally biased region" description="Low complexity" evidence="2">
    <location>
        <begin position="757"/>
        <end position="772"/>
    </location>
</feature>
<feature type="region of interest" description="Disordered" evidence="2">
    <location>
        <begin position="683"/>
        <end position="797"/>
    </location>
</feature>
<feature type="region of interest" description="Disordered" evidence="2">
    <location>
        <begin position="1891"/>
        <end position="1928"/>
    </location>
</feature>
<feature type="compositionally biased region" description="Polar residues" evidence="2">
    <location>
        <begin position="3584"/>
        <end position="3623"/>
    </location>
</feature>
<feature type="region of interest" description="Disordered" evidence="2">
    <location>
        <begin position="409"/>
        <end position="457"/>
    </location>
</feature>
<feature type="compositionally biased region" description="Low complexity" evidence="2">
    <location>
        <begin position="3856"/>
        <end position="3869"/>
    </location>
</feature>
<feature type="compositionally biased region" description="Basic residues" evidence="2">
    <location>
        <begin position="693"/>
        <end position="711"/>
    </location>
</feature>
<comment type="caution">
    <text evidence="3">The sequence shown here is derived from an EMBL/GenBank/DDBJ whole genome shotgun (WGS) entry which is preliminary data.</text>
</comment>
<organism evidence="3 4">
    <name type="scientific">Aspergillus nomiae NRRL (strain ATCC 15546 / NRRL 13137 / CBS 260.88 / M93)</name>
    <dbReference type="NCBI Taxonomy" id="1509407"/>
    <lineage>
        <taxon>Eukaryota</taxon>
        <taxon>Fungi</taxon>
        <taxon>Dikarya</taxon>
        <taxon>Ascomycota</taxon>
        <taxon>Pezizomycotina</taxon>
        <taxon>Eurotiomycetes</taxon>
        <taxon>Eurotiomycetidae</taxon>
        <taxon>Eurotiales</taxon>
        <taxon>Aspergillaceae</taxon>
        <taxon>Aspergillus</taxon>
        <taxon>Aspergillus subgen. Circumdati</taxon>
    </lineage>
</organism>
<feature type="coiled-coil region" evidence="1">
    <location>
        <begin position="5252"/>
        <end position="5293"/>
    </location>
</feature>
<feature type="compositionally biased region" description="Basic and acidic residues" evidence="2">
    <location>
        <begin position="1393"/>
        <end position="1405"/>
    </location>
</feature>
<feature type="compositionally biased region" description="Basic and acidic residues" evidence="2">
    <location>
        <begin position="3921"/>
        <end position="3936"/>
    </location>
</feature>
<feature type="compositionally biased region" description="Basic and acidic residues" evidence="2">
    <location>
        <begin position="1309"/>
        <end position="1318"/>
    </location>
</feature>
<feature type="compositionally biased region" description="Polar residues" evidence="2">
    <location>
        <begin position="415"/>
        <end position="437"/>
    </location>
</feature>
<feature type="region of interest" description="Disordered" evidence="2">
    <location>
        <begin position="2018"/>
        <end position="2059"/>
    </location>
</feature>
<feature type="compositionally biased region" description="Basic residues" evidence="2">
    <location>
        <begin position="3154"/>
        <end position="3167"/>
    </location>
</feature>
<feature type="compositionally biased region" description="Basic residues" evidence="2">
    <location>
        <begin position="2307"/>
        <end position="2318"/>
    </location>
</feature>
<feature type="region of interest" description="Disordered" evidence="2">
    <location>
        <begin position="1526"/>
        <end position="1795"/>
    </location>
</feature>
<feature type="region of interest" description="Disordered" evidence="2">
    <location>
        <begin position="4823"/>
        <end position="4939"/>
    </location>
</feature>
<feature type="compositionally biased region" description="Polar residues" evidence="2">
    <location>
        <begin position="4837"/>
        <end position="4848"/>
    </location>
</feature>
<feature type="compositionally biased region" description="Polar residues" evidence="2">
    <location>
        <begin position="3552"/>
        <end position="3567"/>
    </location>
</feature>
<feature type="compositionally biased region" description="Polar residues" evidence="2">
    <location>
        <begin position="2788"/>
        <end position="2798"/>
    </location>
</feature>
<feature type="region of interest" description="Disordered" evidence="2">
    <location>
        <begin position="2099"/>
        <end position="2136"/>
    </location>
</feature>
<feature type="compositionally biased region" description="Basic and acidic residues" evidence="2">
    <location>
        <begin position="1733"/>
        <end position="1764"/>
    </location>
</feature>
<feature type="compositionally biased region" description="Basic residues" evidence="2">
    <location>
        <begin position="2950"/>
        <end position="2960"/>
    </location>
</feature>
<feature type="compositionally biased region" description="Polar residues" evidence="2">
    <location>
        <begin position="336"/>
        <end position="364"/>
    </location>
</feature>
<proteinExistence type="predicted"/>
<feature type="compositionally biased region" description="Basic and acidic residues" evidence="2">
    <location>
        <begin position="4871"/>
        <end position="4883"/>
    </location>
</feature>
<feature type="compositionally biased region" description="Basic residues" evidence="2">
    <location>
        <begin position="3837"/>
        <end position="3850"/>
    </location>
</feature>
<feature type="compositionally biased region" description="Low complexity" evidence="2">
    <location>
        <begin position="3008"/>
        <end position="3035"/>
    </location>
</feature>
<feature type="region of interest" description="Disordered" evidence="2">
    <location>
        <begin position="3245"/>
        <end position="3306"/>
    </location>
</feature>
<feature type="compositionally biased region" description="Polar residues" evidence="2">
    <location>
        <begin position="4202"/>
        <end position="4212"/>
    </location>
</feature>
<feature type="region of interest" description="Disordered" evidence="2">
    <location>
        <begin position="4018"/>
        <end position="4040"/>
    </location>
</feature>
<dbReference type="InterPro" id="IPR053268">
    <property type="entry name" value="Woronin_anchor"/>
</dbReference>
<feature type="compositionally biased region" description="Basic and acidic residues" evidence="2">
    <location>
        <begin position="1609"/>
        <end position="1629"/>
    </location>
</feature>
<feature type="compositionally biased region" description="Basic and acidic residues" evidence="2">
    <location>
        <begin position="149"/>
        <end position="182"/>
    </location>
</feature>
<feature type="region of interest" description="Disordered" evidence="2">
    <location>
        <begin position="3330"/>
        <end position="3979"/>
    </location>
</feature>
<feature type="compositionally biased region" description="Basic residues" evidence="2">
    <location>
        <begin position="4326"/>
        <end position="4337"/>
    </location>
</feature>
<feature type="compositionally biased region" description="Basic and acidic residues" evidence="2">
    <location>
        <begin position="1374"/>
        <end position="1383"/>
    </location>
</feature>
<feature type="region of interest" description="Disordered" evidence="2">
    <location>
        <begin position="4656"/>
        <end position="4788"/>
    </location>
</feature>
<evidence type="ECO:0008006" key="5">
    <source>
        <dbReference type="Google" id="ProtNLM"/>
    </source>
</evidence>
<feature type="compositionally biased region" description="Polar residues" evidence="2">
    <location>
        <begin position="2043"/>
        <end position="2054"/>
    </location>
</feature>
<feature type="region of interest" description="Disordered" evidence="2">
    <location>
        <begin position="4603"/>
        <end position="4629"/>
    </location>
</feature>